<protein>
    <submittedName>
        <fullName evidence="4">Esterase-like activity of phytase family protein</fullName>
    </submittedName>
</protein>
<evidence type="ECO:0000256" key="1">
    <source>
        <dbReference type="SAM" id="SignalP"/>
    </source>
</evidence>
<dbReference type="Pfam" id="PF13449">
    <property type="entry name" value="Phytase-like"/>
    <property type="match status" value="1"/>
</dbReference>
<dbReference type="InterPro" id="IPR027372">
    <property type="entry name" value="Phytase-like_dom"/>
</dbReference>
<keyword evidence="5" id="KW-1185">Reference proteome</keyword>
<gene>
    <name evidence="4" type="ORF">PRZ03_17905</name>
</gene>
<dbReference type="Pfam" id="PF07589">
    <property type="entry name" value="PEP-CTERM"/>
    <property type="match status" value="1"/>
</dbReference>
<dbReference type="NCBIfam" id="TIGR02595">
    <property type="entry name" value="PEP_CTERM"/>
    <property type="match status" value="1"/>
</dbReference>
<evidence type="ECO:0000313" key="4">
    <source>
        <dbReference type="EMBL" id="MDC8773460.1"/>
    </source>
</evidence>
<dbReference type="PANTHER" id="PTHR37957">
    <property type="entry name" value="BLR7070 PROTEIN"/>
    <property type="match status" value="1"/>
</dbReference>
<reference evidence="4 5" key="1">
    <citation type="submission" date="2022-10" db="EMBL/GenBank/DDBJ databases">
        <title>Paucibacter sp. hw1 Genome sequencing.</title>
        <authorList>
            <person name="Park S."/>
        </authorList>
    </citation>
    <scope>NUCLEOTIDE SEQUENCE [LARGE SCALE GENOMIC DNA]</scope>
    <source>
        <strain evidence="5">hw1</strain>
    </source>
</reference>
<feature type="domain" description="Phytase-like" evidence="3">
    <location>
        <begin position="43"/>
        <end position="351"/>
    </location>
</feature>
<feature type="chain" id="PRO_5047019855" evidence="1">
    <location>
        <begin position="21"/>
        <end position="397"/>
    </location>
</feature>
<keyword evidence="1" id="KW-0732">Signal</keyword>
<dbReference type="EMBL" id="JAQQXT010000012">
    <property type="protein sequence ID" value="MDC8773460.1"/>
    <property type="molecule type" value="Genomic_DNA"/>
</dbReference>
<dbReference type="InterPro" id="IPR011041">
    <property type="entry name" value="Quinoprot_gluc/sorb_DH_b-prop"/>
</dbReference>
<feature type="domain" description="Ice-binding protein C-terminal" evidence="2">
    <location>
        <begin position="366"/>
        <end position="388"/>
    </location>
</feature>
<organism evidence="4 5">
    <name type="scientific">Roseateles albus</name>
    <dbReference type="NCBI Taxonomy" id="2987525"/>
    <lineage>
        <taxon>Bacteria</taxon>
        <taxon>Pseudomonadati</taxon>
        <taxon>Pseudomonadota</taxon>
        <taxon>Betaproteobacteria</taxon>
        <taxon>Burkholderiales</taxon>
        <taxon>Sphaerotilaceae</taxon>
        <taxon>Roseateles</taxon>
    </lineage>
</organism>
<sequence length="397" mass="42475">MKYRALIPLALACTVFSSQAADFQLRLIGSTAVPTGTMFQGVEFGGISGLDRAADGSYYAISDDRGGERGTPRFYNLNLDYDANGFKAVTVNSQTYMKRPDGSAFPSNARTVDPESIRVAPNGNLYWSSEGNWNADPKLRFQPFVREMTTNGSFVREFNTPAMFNYVDNATTGGRNNKLFEALTVAPNGTVWTANEDALIQDGKLTSINSGSTVRVTALNPLTGQSGAQYAYQLPPIPVDAAPGAPFGPDNGLPELLALSDTRFLAVERAFASGVGNTIRLVLTDTTGATDVSGIASLNGASGVTAMSREVLLEMALQFQGITMDNTEAITWGKTLANGNRTLVLAVDNNFAANQSTQFMAFEVSAVPEPQSWALMLAGLVGLMARRRVPGCDRRTV</sequence>
<name>A0ABT5KKL8_9BURK</name>
<evidence type="ECO:0000259" key="2">
    <source>
        <dbReference type="Pfam" id="PF07589"/>
    </source>
</evidence>
<dbReference type="InterPro" id="IPR013424">
    <property type="entry name" value="Ice-binding_C"/>
</dbReference>
<dbReference type="SUPFAM" id="SSF50952">
    <property type="entry name" value="Soluble quinoprotein glucose dehydrogenase"/>
    <property type="match status" value="1"/>
</dbReference>
<dbReference type="RefSeq" id="WP_273601592.1">
    <property type="nucleotide sequence ID" value="NZ_JAQQXT010000012.1"/>
</dbReference>
<dbReference type="Proteomes" id="UP001221189">
    <property type="component" value="Unassembled WGS sequence"/>
</dbReference>
<proteinExistence type="predicted"/>
<dbReference type="PANTHER" id="PTHR37957:SF1">
    <property type="entry name" value="PHYTASE-LIKE DOMAIN-CONTAINING PROTEIN"/>
    <property type="match status" value="1"/>
</dbReference>
<comment type="caution">
    <text evidence="4">The sequence shown here is derived from an EMBL/GenBank/DDBJ whole genome shotgun (WGS) entry which is preliminary data.</text>
</comment>
<accession>A0ABT5KKL8</accession>
<evidence type="ECO:0000313" key="5">
    <source>
        <dbReference type="Proteomes" id="UP001221189"/>
    </source>
</evidence>
<feature type="signal peptide" evidence="1">
    <location>
        <begin position="1"/>
        <end position="20"/>
    </location>
</feature>
<evidence type="ECO:0000259" key="3">
    <source>
        <dbReference type="Pfam" id="PF13449"/>
    </source>
</evidence>